<feature type="domain" description="C2 NT-type" evidence="3">
    <location>
        <begin position="9"/>
        <end position="172"/>
    </location>
</feature>
<dbReference type="EMBL" id="CM003373">
    <property type="protein sequence ID" value="KOM39563.1"/>
    <property type="molecule type" value="Genomic_DNA"/>
</dbReference>
<feature type="region of interest" description="Disordered" evidence="2">
    <location>
        <begin position="702"/>
        <end position="743"/>
    </location>
</feature>
<evidence type="ECO:0000259" key="3">
    <source>
        <dbReference type="PROSITE" id="PS51840"/>
    </source>
</evidence>
<gene>
    <name evidence="4" type="ORF">LR48_Vigan03g294500</name>
</gene>
<dbReference type="PROSITE" id="PS51840">
    <property type="entry name" value="C2_NT"/>
    <property type="match status" value="1"/>
</dbReference>
<reference evidence="5" key="1">
    <citation type="journal article" date="2015" name="Proc. Natl. Acad. Sci. U.S.A.">
        <title>Genome sequencing of adzuki bean (Vigna angularis) provides insight into high starch and low fat accumulation and domestication.</title>
        <authorList>
            <person name="Yang K."/>
            <person name="Tian Z."/>
            <person name="Chen C."/>
            <person name="Luo L."/>
            <person name="Zhao B."/>
            <person name="Wang Z."/>
            <person name="Yu L."/>
            <person name="Li Y."/>
            <person name="Sun Y."/>
            <person name="Li W."/>
            <person name="Chen Y."/>
            <person name="Li Y."/>
            <person name="Zhang Y."/>
            <person name="Ai D."/>
            <person name="Zhao J."/>
            <person name="Shang C."/>
            <person name="Ma Y."/>
            <person name="Wu B."/>
            <person name="Wang M."/>
            <person name="Gao L."/>
            <person name="Sun D."/>
            <person name="Zhang P."/>
            <person name="Guo F."/>
            <person name="Wang W."/>
            <person name="Li Y."/>
            <person name="Wang J."/>
            <person name="Varshney R.K."/>
            <person name="Wang J."/>
            <person name="Ling H.Q."/>
            <person name="Wan P."/>
        </authorList>
    </citation>
    <scope>NUCLEOTIDE SEQUENCE</scope>
    <source>
        <strain evidence="5">cv. Jingnong 6</strain>
    </source>
</reference>
<dbReference type="PANTHER" id="PTHR31182:SF15">
    <property type="entry name" value="F26K24.5 PROTEIN"/>
    <property type="match status" value="1"/>
</dbReference>
<dbReference type="Pfam" id="PF10358">
    <property type="entry name" value="NT-C2"/>
    <property type="match status" value="1"/>
</dbReference>
<dbReference type="Gramene" id="KOM39563">
    <property type="protein sequence ID" value="KOM39563"/>
    <property type="gene ID" value="LR48_Vigan03g294500"/>
</dbReference>
<feature type="compositionally biased region" description="Polar residues" evidence="2">
    <location>
        <begin position="1044"/>
        <end position="1056"/>
    </location>
</feature>
<feature type="coiled-coil region" evidence="1">
    <location>
        <begin position="1234"/>
        <end position="1321"/>
    </location>
</feature>
<protein>
    <recommendedName>
        <fullName evidence="3">C2 NT-type domain-containing protein</fullName>
    </recommendedName>
</protein>
<feature type="region of interest" description="Disordered" evidence="2">
    <location>
        <begin position="319"/>
        <end position="338"/>
    </location>
</feature>
<dbReference type="InterPro" id="IPR019448">
    <property type="entry name" value="NT-C2"/>
</dbReference>
<evidence type="ECO:0000313" key="4">
    <source>
        <dbReference type="EMBL" id="KOM39563.1"/>
    </source>
</evidence>
<dbReference type="STRING" id="3914.A0A0L9U9Z4"/>
<dbReference type="Proteomes" id="UP000053144">
    <property type="component" value="Chromosome 3"/>
</dbReference>
<feature type="region of interest" description="Disordered" evidence="2">
    <location>
        <begin position="1034"/>
        <end position="1169"/>
    </location>
</feature>
<feature type="compositionally biased region" description="Acidic residues" evidence="2">
    <location>
        <begin position="257"/>
        <end position="270"/>
    </location>
</feature>
<accession>A0A0L9U9Z4</accession>
<dbReference type="PANTHER" id="PTHR31182">
    <property type="entry name" value="C2 NT-TYPE DOMAIN-CONTAINING PROTEIN"/>
    <property type="match status" value="1"/>
</dbReference>
<dbReference type="Pfam" id="PF04195">
    <property type="entry name" value="Transposase_28"/>
    <property type="match status" value="1"/>
</dbReference>
<feature type="compositionally biased region" description="Low complexity" evidence="2">
    <location>
        <begin position="325"/>
        <end position="336"/>
    </location>
</feature>
<evidence type="ECO:0000256" key="2">
    <source>
        <dbReference type="SAM" id="MobiDB-lite"/>
    </source>
</evidence>
<feature type="compositionally biased region" description="Basic and acidic residues" evidence="2">
    <location>
        <begin position="1156"/>
        <end position="1165"/>
    </location>
</feature>
<feature type="compositionally biased region" description="Basic and acidic residues" evidence="2">
    <location>
        <begin position="238"/>
        <end position="247"/>
    </location>
</feature>
<feature type="compositionally biased region" description="Low complexity" evidence="2">
    <location>
        <begin position="1113"/>
        <end position="1124"/>
    </location>
</feature>
<feature type="region of interest" description="Disordered" evidence="2">
    <location>
        <begin position="229"/>
        <end position="274"/>
    </location>
</feature>
<dbReference type="InterPro" id="IPR007321">
    <property type="entry name" value="Transposase_28"/>
</dbReference>
<name>A0A0L9U9Z4_PHAAN</name>
<proteinExistence type="predicted"/>
<sequence length="1375" mass="153399">MVVRMKKWWPWPPPVSKKFIVRLIVRRLQGCDLLPDAAREGSRLVVEIRWKGSKMTLGSLRRNSVARNSTKEAVVDGATATVVDWDEEFETSCNLNGHKDNFFKPWEIAFTLFNVSDRKSKSKAAVGTKLLNIAEFAASTDQKDFDLNIPLTLTGGSAESSPLLCISISLTEQGVSRESLESIQRSTVPVSLRSAKSRETTLAEKSELSTIGCMKVNFLTELVSSKKAKKGYPEEEGSEGRSSRSEDGEYSYPLDTEWFDDSDDEHETDEGKEYSSVSKSFRYGTLASANAGGFFNSDMRENYEDWVYYSQPKFDVECSQMEDPSASSSSSSSSEPYLRRSRSSILPWRKRKLSFRSPKTYKGEPLLKKAYAEEGGDDIDFDRRQLSSDDSLSLSWYKTEEDTSVGRSSISEFGDDSFVVGSWKQKEIMSRDGHMKLQTQVFFASIDQRSERAAGESACTALVAVIADWFQNNRDLMPIESQFDSLIREGSSEWRKLCDNDTYKEGFPDKHFDLETIIEAKIRSLTVDCEKSFVGFFHPEGMDEGKFDFLHGAMSFDSIWDEISCIEQECPGTGEPHVYIVSWNDHFFVLKVESDCYYIIDTLGERLYEGCNQAYILKFDSSTMIYKMPDVPRISDGKTSNDQQTMAKVSVKKEMDSGEGKDAQLRSEEEEVICCRGKEACKEYIKSFLAAIPIRELEVDAKKGSESSGGVRGGAARNGDDSPSSVSSHFLEEAVGSSGTEPEVPVTMGDRIFHGVPMFLLKGGIRVDDSPFEPDGQGVVVSEGAPYVPSLFASAYPFRQDLERRVGRTHIVRDVEDSRLIRAGVSLRNERVYYGKRASPDDFFYVYLTFFTHLHLRVPFTKFQMVVLREVNVTPTQLHPNSWAAVQAFLAMCLAVGVTPTIPVFFHFFEVRPAPSGGWVSFTSVRERALFRPFSDSFKNFKQYYFKIIIDATGRHEFHDADGKPLFPFYWTRNPRRIKAISVGALTASDLEAVRTINALPRQIFARYLVECLSLEDCGQKAFELMTTPIPRQSNFMASRKKTGASSSTARPTSVPTLARPPPAGRPWSGSRLPPARVAQKTGVPPVDQTGDSGVKASGPDPQPDLAAVLVNPPSEAATASAAPLIRKRKDPAAEGRKDKEGSSSRSASKKARKGKDKEKDRERVPAFPLPDDIFSPAFSMSDRAKFHMSSSQRALIEPLTELELTNAMLEMSTRTSALAWYLKEFADRPGLAEDDYDQKIEQLEADLEKSKREAAEGLAAAREEQERLAEEGRQLKAEVTRLRDAEAERVKANEALTLDVAKAKEKITELESTIVFEHEEGFNKALRQVSLLAGIQDPYSLGIDIEKDVFDGVLVDLNAAEGDEPSVEAGAGGK</sequence>
<feature type="compositionally biased region" description="Basic and acidic residues" evidence="2">
    <location>
        <begin position="1131"/>
        <end position="1143"/>
    </location>
</feature>
<keyword evidence="1" id="KW-0175">Coiled coil</keyword>
<evidence type="ECO:0000313" key="5">
    <source>
        <dbReference type="Proteomes" id="UP000053144"/>
    </source>
</evidence>
<organism evidence="4 5">
    <name type="scientific">Phaseolus angularis</name>
    <name type="common">Azuki bean</name>
    <name type="synonym">Vigna angularis</name>
    <dbReference type="NCBI Taxonomy" id="3914"/>
    <lineage>
        <taxon>Eukaryota</taxon>
        <taxon>Viridiplantae</taxon>
        <taxon>Streptophyta</taxon>
        <taxon>Embryophyta</taxon>
        <taxon>Tracheophyta</taxon>
        <taxon>Spermatophyta</taxon>
        <taxon>Magnoliopsida</taxon>
        <taxon>eudicotyledons</taxon>
        <taxon>Gunneridae</taxon>
        <taxon>Pentapetalae</taxon>
        <taxon>rosids</taxon>
        <taxon>fabids</taxon>
        <taxon>Fabales</taxon>
        <taxon>Fabaceae</taxon>
        <taxon>Papilionoideae</taxon>
        <taxon>50 kb inversion clade</taxon>
        <taxon>NPAAA clade</taxon>
        <taxon>indigoferoid/millettioid clade</taxon>
        <taxon>Phaseoleae</taxon>
        <taxon>Vigna</taxon>
    </lineage>
</organism>
<evidence type="ECO:0000256" key="1">
    <source>
        <dbReference type="SAM" id="Coils"/>
    </source>
</evidence>